<feature type="domain" description="Transposase IS116/IS110/IS902 C-terminal" evidence="2">
    <location>
        <begin position="212"/>
        <end position="294"/>
    </location>
</feature>
<dbReference type="AlphaFoldDB" id="A0A1U9Z925"/>
<dbReference type="PANTHER" id="PTHR33055:SF3">
    <property type="entry name" value="PUTATIVE TRANSPOSASE FOR IS117-RELATED"/>
    <property type="match status" value="1"/>
</dbReference>
<dbReference type="InterPro" id="IPR002525">
    <property type="entry name" value="Transp_IS110-like_N"/>
</dbReference>
<dbReference type="GO" id="GO:0004803">
    <property type="term" value="F:transposase activity"/>
    <property type="evidence" value="ECO:0007669"/>
    <property type="project" value="InterPro"/>
</dbReference>
<dbReference type="InterPro" id="IPR047650">
    <property type="entry name" value="Transpos_IS110"/>
</dbReference>
<evidence type="ECO:0000259" key="2">
    <source>
        <dbReference type="Pfam" id="PF02371"/>
    </source>
</evidence>
<evidence type="ECO:0000313" key="4">
    <source>
        <dbReference type="Proteomes" id="UP000191135"/>
    </source>
</evidence>
<dbReference type="Proteomes" id="UP000191135">
    <property type="component" value="Plasmid pMM259"/>
</dbReference>
<proteinExistence type="predicted"/>
<dbReference type="OrthoDB" id="7410629at2"/>
<dbReference type="eggNOG" id="COG3547">
    <property type="taxonomic scope" value="Bacteria"/>
</dbReference>
<gene>
    <name evidence="3" type="ORF">Mame_04896</name>
</gene>
<evidence type="ECO:0000313" key="3">
    <source>
        <dbReference type="EMBL" id="AQZ54188.1"/>
    </source>
</evidence>
<dbReference type="RefSeq" id="WP_018065911.1">
    <property type="nucleotide sequence ID" value="NZ_AQWH01000017.1"/>
</dbReference>
<name>A0A1U9Z925_9HYPH</name>
<feature type="domain" description="Transposase IS110-like N-terminal" evidence="1">
    <location>
        <begin position="5"/>
        <end position="150"/>
    </location>
</feature>
<protein>
    <submittedName>
        <fullName evidence="3">Transposase IS116/IS110/IS902 family protein</fullName>
    </submittedName>
</protein>
<dbReference type="Pfam" id="PF02371">
    <property type="entry name" value="Transposase_20"/>
    <property type="match status" value="1"/>
</dbReference>
<dbReference type="GO" id="GO:0006313">
    <property type="term" value="P:DNA transposition"/>
    <property type="evidence" value="ECO:0007669"/>
    <property type="project" value="InterPro"/>
</dbReference>
<keyword evidence="4" id="KW-1185">Reference proteome</keyword>
<dbReference type="NCBIfam" id="NF033542">
    <property type="entry name" value="transpos_IS110"/>
    <property type="match status" value="1"/>
</dbReference>
<dbReference type="GO" id="GO:0003677">
    <property type="term" value="F:DNA binding"/>
    <property type="evidence" value="ECO:0007669"/>
    <property type="project" value="InterPro"/>
</dbReference>
<dbReference type="Pfam" id="PF01548">
    <property type="entry name" value="DEDD_Tnp_IS110"/>
    <property type="match status" value="1"/>
</dbReference>
<organism evidence="3 4">
    <name type="scientific">Martelella mediterranea DSM 17316</name>
    <dbReference type="NCBI Taxonomy" id="1122214"/>
    <lineage>
        <taxon>Bacteria</taxon>
        <taxon>Pseudomonadati</taxon>
        <taxon>Pseudomonadota</taxon>
        <taxon>Alphaproteobacteria</taxon>
        <taxon>Hyphomicrobiales</taxon>
        <taxon>Aurantimonadaceae</taxon>
        <taxon>Martelella</taxon>
    </lineage>
</organism>
<evidence type="ECO:0000259" key="1">
    <source>
        <dbReference type="Pfam" id="PF01548"/>
    </source>
</evidence>
<sequence>MGVFVGIDVSLENSAVCAVDEHGKLVKETKVASDPAALNACIRGMPGVVEAIGIEAGPLSQWLHKSLTDLGLPVVLMETRQVKAALKAAPVKTDRRDAAGLARLLQMGWFRPVHCKSLSAQELRVLLGARRSVQDAAINIEMSIRGMLRNFGLRLGRIGKVSFEDRVRELTEGNKLIQLSIEPMLRARAALRSELVRLERMARDITREDPVCRLLMTMPGVGSVVALTVRSSIDDPGRFRRSKDVGPAIGLTPRRYQSGETDIVGGITKAGDLDMRTALYQAATVVIHRSKKPTWLRAWAERVVRRRGAKRAAVALARRMGVILHRMWVDNTEFQAARQV</sequence>
<accession>A0A1U9Z925</accession>
<dbReference type="EMBL" id="CP020332">
    <property type="protein sequence ID" value="AQZ54188.1"/>
    <property type="molecule type" value="Genomic_DNA"/>
</dbReference>
<reference evidence="3 4" key="1">
    <citation type="submission" date="2017-03" db="EMBL/GenBank/DDBJ databases">
        <title>Foreign affairs: Plasmid Transfer between Roseobacters and Rhizobia.</title>
        <authorList>
            <person name="Bartling P."/>
            <person name="Bunk B."/>
            <person name="Overmann J."/>
            <person name="Brinkmann H."/>
            <person name="Petersen J."/>
        </authorList>
    </citation>
    <scope>NUCLEOTIDE SEQUENCE [LARGE SCALE GENOMIC DNA]</scope>
    <source>
        <strain evidence="3 4">MACL11</strain>
        <plasmid evidence="4">Plasmid pmm259</plasmid>
    </source>
</reference>
<keyword evidence="3" id="KW-0614">Plasmid</keyword>
<dbReference type="InterPro" id="IPR003346">
    <property type="entry name" value="Transposase_20"/>
</dbReference>
<dbReference type="PANTHER" id="PTHR33055">
    <property type="entry name" value="TRANSPOSASE FOR INSERTION SEQUENCE ELEMENT IS1111A"/>
    <property type="match status" value="1"/>
</dbReference>
<dbReference type="KEGG" id="mmed:Mame_04896"/>
<geneLocation type="plasmid" evidence="4">
    <name>pmm259</name>
</geneLocation>